<dbReference type="PANTHER" id="PTHR42776:SF27">
    <property type="entry name" value="DIPEPTIDYL PEPTIDASE FAMILY MEMBER 6"/>
    <property type="match status" value="1"/>
</dbReference>
<sequence length="671" mass="74098">MNFKLVRRTLLCAFSVLAWALALPPHAGAQPASRPPIEAFFQNPAFAGGEMSPTGAHVALLVASKTTGRIQLVVVDTAKFTAKAIASYTDGDINSVHWISDKRLVYSVYDFKAGIGERANYVSPGLFAVDFDGTGDKQLARLDWGMERSVGDRQLMDPTTRFVAATNNVNSDDIFVTQARFSDTTHELEALTLYRLNTRTGIASPYNRPGKSTAWYMDAKDVPRATVTEEAGRGAVYYLDPEKNQWTKLVEYDAVTGEDRMTPIGFAPDGSLFVRQQRGAAGTSALYQYDFKARAVDPAPVVGVAGHDFRGQLLSDGKRLLGIRYVSDAEATAWFDPELKQLQATIDKALPGAVNRLDVPDRAETPVVLVQSFSDANPGTYYIYNRQTGKFTELGQVMPGIDAKQMGQRDFVRYKARDGLDIPAWLTLPPGAKGRKLPLVVLVHGGPYIGASSWEWKAESQFLATRGYAVLEPDFRGTRGYGMRHFRAGWKQWGLAMQHDLADGARWAVDKGIAEPSRICIAGASYGGYATLMGLVNDPDLYRCGVEWAGVTDIDLMYSVTWSDFGSEFKTYGMPVLVGDREKDAEQLKATSPLLQASRIKQPLLMAYGGADRRVPIVHGVRFRDAVQKTNPAVEWIEYTDEGHGWLNPKTRVDFWSRVEKFLDKNIGAKP</sequence>
<evidence type="ECO:0000259" key="3">
    <source>
        <dbReference type="Pfam" id="PF00326"/>
    </source>
</evidence>
<dbReference type="SUPFAM" id="SSF50993">
    <property type="entry name" value="Peptidase/esterase 'gauge' domain"/>
    <property type="match status" value="1"/>
</dbReference>
<feature type="chain" id="PRO_5037092935" evidence="2">
    <location>
        <begin position="30"/>
        <end position="671"/>
    </location>
</feature>
<dbReference type="GO" id="GO:0004252">
    <property type="term" value="F:serine-type endopeptidase activity"/>
    <property type="evidence" value="ECO:0007669"/>
    <property type="project" value="TreeGrafter"/>
</dbReference>
<organism evidence="4 5">
    <name type="scientific">Caenimonas aquaedulcis</name>
    <dbReference type="NCBI Taxonomy" id="2793270"/>
    <lineage>
        <taxon>Bacteria</taxon>
        <taxon>Pseudomonadati</taxon>
        <taxon>Pseudomonadota</taxon>
        <taxon>Betaproteobacteria</taxon>
        <taxon>Burkholderiales</taxon>
        <taxon>Comamonadaceae</taxon>
        <taxon>Caenimonas</taxon>
    </lineage>
</organism>
<keyword evidence="1" id="KW-0378">Hydrolase</keyword>
<dbReference type="SUPFAM" id="SSF53474">
    <property type="entry name" value="alpha/beta-Hydrolases"/>
    <property type="match status" value="1"/>
</dbReference>
<dbReference type="Proteomes" id="UP000651050">
    <property type="component" value="Unassembled WGS sequence"/>
</dbReference>
<dbReference type="GO" id="GO:0006508">
    <property type="term" value="P:proteolysis"/>
    <property type="evidence" value="ECO:0007669"/>
    <property type="project" value="InterPro"/>
</dbReference>
<evidence type="ECO:0000256" key="2">
    <source>
        <dbReference type="SAM" id="SignalP"/>
    </source>
</evidence>
<accession>A0A931H146</accession>
<dbReference type="InterPro" id="IPR029058">
    <property type="entry name" value="AB_hydrolase_fold"/>
</dbReference>
<keyword evidence="5" id="KW-1185">Reference proteome</keyword>
<protein>
    <submittedName>
        <fullName evidence="4">S9 family peptidase</fullName>
    </submittedName>
</protein>
<gene>
    <name evidence="4" type="ORF">I5803_01250</name>
</gene>
<dbReference type="InterPro" id="IPR001375">
    <property type="entry name" value="Peptidase_S9_cat"/>
</dbReference>
<dbReference type="AlphaFoldDB" id="A0A931H146"/>
<keyword evidence="2" id="KW-0732">Signal</keyword>
<comment type="caution">
    <text evidence="4">The sequence shown here is derived from an EMBL/GenBank/DDBJ whole genome shotgun (WGS) entry which is preliminary data.</text>
</comment>
<evidence type="ECO:0000313" key="4">
    <source>
        <dbReference type="EMBL" id="MBG9386637.1"/>
    </source>
</evidence>
<feature type="signal peptide" evidence="2">
    <location>
        <begin position="1"/>
        <end position="29"/>
    </location>
</feature>
<evidence type="ECO:0000313" key="5">
    <source>
        <dbReference type="Proteomes" id="UP000651050"/>
    </source>
</evidence>
<proteinExistence type="predicted"/>
<feature type="domain" description="Peptidase S9 prolyl oligopeptidase catalytic" evidence="3">
    <location>
        <begin position="455"/>
        <end position="668"/>
    </location>
</feature>
<dbReference type="Pfam" id="PF00326">
    <property type="entry name" value="Peptidase_S9"/>
    <property type="match status" value="1"/>
</dbReference>
<reference evidence="4" key="1">
    <citation type="submission" date="2020-11" db="EMBL/GenBank/DDBJ databases">
        <title>Bacterial whole genome sequence for Caenimonas sp. DR4.4.</title>
        <authorList>
            <person name="Le V."/>
            <person name="Ko S.-R."/>
            <person name="Ahn C.-Y."/>
            <person name="Oh H.-M."/>
        </authorList>
    </citation>
    <scope>NUCLEOTIDE SEQUENCE</scope>
    <source>
        <strain evidence="4">DR4.4</strain>
    </source>
</reference>
<dbReference type="RefSeq" id="WP_196984611.1">
    <property type="nucleotide sequence ID" value="NZ_JADWYS010000001.1"/>
</dbReference>
<dbReference type="EMBL" id="JADWYS010000001">
    <property type="protein sequence ID" value="MBG9386637.1"/>
    <property type="molecule type" value="Genomic_DNA"/>
</dbReference>
<dbReference type="Gene3D" id="3.40.50.1820">
    <property type="entry name" value="alpha/beta hydrolase"/>
    <property type="match status" value="1"/>
</dbReference>
<evidence type="ECO:0000256" key="1">
    <source>
        <dbReference type="ARBA" id="ARBA00022801"/>
    </source>
</evidence>
<name>A0A931H146_9BURK</name>
<dbReference type="PANTHER" id="PTHR42776">
    <property type="entry name" value="SERINE PEPTIDASE S9 FAMILY MEMBER"/>
    <property type="match status" value="1"/>
</dbReference>